<dbReference type="EMBL" id="CP093351">
    <property type="protein sequence ID" value="WOH15338.1"/>
    <property type="molecule type" value="Genomic_DNA"/>
</dbReference>
<organism evidence="2">
    <name type="scientific">Daucus carota subsp. sativus</name>
    <name type="common">Carrot</name>
    <dbReference type="NCBI Taxonomy" id="79200"/>
    <lineage>
        <taxon>Eukaryota</taxon>
        <taxon>Viridiplantae</taxon>
        <taxon>Streptophyta</taxon>
        <taxon>Embryophyta</taxon>
        <taxon>Tracheophyta</taxon>
        <taxon>Spermatophyta</taxon>
        <taxon>Magnoliopsida</taxon>
        <taxon>eudicotyledons</taxon>
        <taxon>Gunneridae</taxon>
        <taxon>Pentapetalae</taxon>
        <taxon>asterids</taxon>
        <taxon>campanulids</taxon>
        <taxon>Apiales</taxon>
        <taxon>Apiaceae</taxon>
        <taxon>Apioideae</taxon>
        <taxon>Scandiceae</taxon>
        <taxon>Daucinae</taxon>
        <taxon>Daucus</taxon>
        <taxon>Daucus sect. Daucus</taxon>
    </lineage>
</organism>
<keyword evidence="1" id="KW-0812">Transmembrane</keyword>
<proteinExistence type="predicted"/>
<feature type="transmembrane region" description="Helical" evidence="1">
    <location>
        <begin position="70"/>
        <end position="93"/>
    </location>
</feature>
<dbReference type="Proteomes" id="UP000077755">
    <property type="component" value="Chromosome 9"/>
</dbReference>
<dbReference type="EMBL" id="LNRQ01000009">
    <property type="protein sequence ID" value="KZM82450.1"/>
    <property type="molecule type" value="Genomic_DNA"/>
</dbReference>
<evidence type="ECO:0000313" key="4">
    <source>
        <dbReference type="Proteomes" id="UP000077755"/>
    </source>
</evidence>
<evidence type="ECO:0000313" key="3">
    <source>
        <dbReference type="EMBL" id="WOH15338.1"/>
    </source>
</evidence>
<keyword evidence="4" id="KW-1185">Reference proteome</keyword>
<sequence length="244" mass="27965">MTSTQDIEELEMFPSTHEIEEIFDEDFGAGNDQNISQESDQLPVNLISTLQPDSYTPASATSVSYRDRRFLTFTLSIPFATIFLVFAILLVYYRPFPPRLKLAVPKAYVHNFNFNNINATLFLKFKNPNHRIHLDLHSARAKLKFGHNFQTSKELLPISLQAHQHKYLEVNFFEKTSEFLPEVNSDARTGVAHKRYIFFLTISTKLRVQLDQISLTFPYAVTLKCLIIVDGHSPPGSVQYSSCN</sequence>
<dbReference type="AlphaFoldDB" id="A0A175YGR9"/>
<keyword evidence="1" id="KW-0472">Membrane</keyword>
<reference evidence="2" key="1">
    <citation type="journal article" date="2016" name="Nat. Genet.">
        <title>A high-quality carrot genome assembly provides new insights into carotenoid accumulation and asterid genome evolution.</title>
        <authorList>
            <person name="Iorizzo M."/>
            <person name="Ellison S."/>
            <person name="Senalik D."/>
            <person name="Zeng P."/>
            <person name="Satapoomin P."/>
            <person name="Huang J."/>
            <person name="Bowman M."/>
            <person name="Iovene M."/>
            <person name="Sanseverino W."/>
            <person name="Cavagnaro P."/>
            <person name="Yildiz M."/>
            <person name="Macko-Podgorni A."/>
            <person name="Moranska E."/>
            <person name="Grzebelus E."/>
            <person name="Grzebelus D."/>
            <person name="Ashrafi H."/>
            <person name="Zheng Z."/>
            <person name="Cheng S."/>
            <person name="Spooner D."/>
            <person name="Van Deynze A."/>
            <person name="Simon P."/>
        </authorList>
    </citation>
    <scope>NUCLEOTIDE SEQUENCE [LARGE SCALE GENOMIC DNA]</scope>
    <source>
        <tissue evidence="2">Leaf</tissue>
    </source>
</reference>
<dbReference type="Gramene" id="KZM82455">
    <property type="protein sequence ID" value="KZM82455"/>
    <property type="gene ID" value="DCAR_030024"/>
</dbReference>
<reference evidence="3" key="2">
    <citation type="submission" date="2022-03" db="EMBL/GenBank/DDBJ databases">
        <title>Draft title - Genomic analysis of global carrot germplasm unveils the trajectory of domestication and the origin of high carotenoid orange carrot.</title>
        <authorList>
            <person name="Iorizzo M."/>
            <person name="Ellison S."/>
            <person name="Senalik D."/>
            <person name="Macko-Podgorni A."/>
            <person name="Grzebelus D."/>
            <person name="Bostan H."/>
            <person name="Rolling W."/>
            <person name="Curaba J."/>
            <person name="Simon P."/>
        </authorList>
    </citation>
    <scope>NUCLEOTIDE SEQUENCE</scope>
    <source>
        <tissue evidence="3">Leaf</tissue>
    </source>
</reference>
<gene>
    <name evidence="2" type="ORF">DCAR_030019</name>
    <name evidence="3" type="ORF">DCAR_0934875</name>
</gene>
<protein>
    <recommendedName>
        <fullName evidence="5">Late embryogenesis abundant protein LEA-2 subgroup domain-containing protein</fullName>
    </recommendedName>
</protein>
<evidence type="ECO:0000256" key="1">
    <source>
        <dbReference type="SAM" id="Phobius"/>
    </source>
</evidence>
<dbReference type="Gramene" id="KZM82450">
    <property type="protein sequence ID" value="KZM82450"/>
    <property type="gene ID" value="DCAR_030019"/>
</dbReference>
<keyword evidence="1" id="KW-1133">Transmembrane helix</keyword>
<evidence type="ECO:0008006" key="5">
    <source>
        <dbReference type="Google" id="ProtNLM"/>
    </source>
</evidence>
<name>A0A175YGR9_DAUCS</name>
<accession>A0A175YGR9</accession>
<evidence type="ECO:0000313" key="2">
    <source>
        <dbReference type="EMBL" id="KZM82450.1"/>
    </source>
</evidence>